<organism evidence="1 2">
    <name type="scientific">Ixodes persulcatus</name>
    <name type="common">Taiga tick</name>
    <dbReference type="NCBI Taxonomy" id="34615"/>
    <lineage>
        <taxon>Eukaryota</taxon>
        <taxon>Metazoa</taxon>
        <taxon>Ecdysozoa</taxon>
        <taxon>Arthropoda</taxon>
        <taxon>Chelicerata</taxon>
        <taxon>Arachnida</taxon>
        <taxon>Acari</taxon>
        <taxon>Parasitiformes</taxon>
        <taxon>Ixodida</taxon>
        <taxon>Ixodoidea</taxon>
        <taxon>Ixodidae</taxon>
        <taxon>Ixodinae</taxon>
        <taxon>Ixodes</taxon>
    </lineage>
</organism>
<accession>A0AC60PGX3</accession>
<protein>
    <submittedName>
        <fullName evidence="1">Uncharacterized protein</fullName>
    </submittedName>
</protein>
<dbReference type="EMBL" id="JABSTQ010010608">
    <property type="protein sequence ID" value="KAG0419559.1"/>
    <property type="molecule type" value="Genomic_DNA"/>
</dbReference>
<evidence type="ECO:0000313" key="2">
    <source>
        <dbReference type="Proteomes" id="UP000805193"/>
    </source>
</evidence>
<keyword evidence="2" id="KW-1185">Reference proteome</keyword>
<sequence length="258" mass="28985">MQAVQRLADRIDKLEQYLTTLEEHPANVLPTTKQTPWKKPRRSKMPDALHHPTPTQSSLDIWEWNCRSLKRKKNTLLQYMLHVGTQPDIIALQEIYSNFPLPGYDSFIQPSIVPRQKGHQTLPPLPQAMTVTYVRKQIPTIQDYSGPLNSPTKEHVITHSTYHGQKISIINAYWTPRGPDSPLPPLQTPVVAPKAPSTLLLLGDFNCPHPNCGHDRTSALGRKLDAFAGLHHLTLLNDTSTPTRQGTARENDTTPGLT</sequence>
<evidence type="ECO:0000313" key="1">
    <source>
        <dbReference type="EMBL" id="KAG0419559.1"/>
    </source>
</evidence>
<proteinExistence type="predicted"/>
<comment type="caution">
    <text evidence="1">The sequence shown here is derived from an EMBL/GenBank/DDBJ whole genome shotgun (WGS) entry which is preliminary data.</text>
</comment>
<dbReference type="Proteomes" id="UP000805193">
    <property type="component" value="Unassembled WGS sequence"/>
</dbReference>
<gene>
    <name evidence="1" type="ORF">HPB47_004016</name>
</gene>
<name>A0AC60PGX3_IXOPE</name>
<reference evidence="1 2" key="1">
    <citation type="journal article" date="2020" name="Cell">
        <title>Large-Scale Comparative Analyses of Tick Genomes Elucidate Their Genetic Diversity and Vector Capacities.</title>
        <authorList>
            <consortium name="Tick Genome and Microbiome Consortium (TIGMIC)"/>
            <person name="Jia N."/>
            <person name="Wang J."/>
            <person name="Shi W."/>
            <person name="Du L."/>
            <person name="Sun Y."/>
            <person name="Zhan W."/>
            <person name="Jiang J.F."/>
            <person name="Wang Q."/>
            <person name="Zhang B."/>
            <person name="Ji P."/>
            <person name="Bell-Sakyi L."/>
            <person name="Cui X.M."/>
            <person name="Yuan T.T."/>
            <person name="Jiang B.G."/>
            <person name="Yang W.F."/>
            <person name="Lam T.T."/>
            <person name="Chang Q.C."/>
            <person name="Ding S.J."/>
            <person name="Wang X.J."/>
            <person name="Zhu J.G."/>
            <person name="Ruan X.D."/>
            <person name="Zhao L."/>
            <person name="Wei J.T."/>
            <person name="Ye R.Z."/>
            <person name="Que T.C."/>
            <person name="Du C.H."/>
            <person name="Zhou Y.H."/>
            <person name="Cheng J.X."/>
            <person name="Dai P.F."/>
            <person name="Guo W.B."/>
            <person name="Han X.H."/>
            <person name="Huang E.J."/>
            <person name="Li L.F."/>
            <person name="Wei W."/>
            <person name="Gao Y.C."/>
            <person name="Liu J.Z."/>
            <person name="Shao H.Z."/>
            <person name="Wang X."/>
            <person name="Wang C.C."/>
            <person name="Yang T.C."/>
            <person name="Huo Q.B."/>
            <person name="Li W."/>
            <person name="Chen H.Y."/>
            <person name="Chen S.E."/>
            <person name="Zhou L.G."/>
            <person name="Ni X.B."/>
            <person name="Tian J.H."/>
            <person name="Sheng Y."/>
            <person name="Liu T."/>
            <person name="Pan Y.S."/>
            <person name="Xia L.Y."/>
            <person name="Li J."/>
            <person name="Zhao F."/>
            <person name="Cao W.C."/>
        </authorList>
    </citation>
    <scope>NUCLEOTIDE SEQUENCE [LARGE SCALE GENOMIC DNA]</scope>
    <source>
        <strain evidence="1">Iper-2018</strain>
    </source>
</reference>